<dbReference type="Pfam" id="PF00294">
    <property type="entry name" value="PfkB"/>
    <property type="match status" value="1"/>
</dbReference>
<reference evidence="4 5" key="1">
    <citation type="journal article" date="2019" name="Int. J. Syst. Evol. Microbiol.">
        <title>The Global Catalogue of Microorganisms (GCM) 10K type strain sequencing project: providing services to taxonomists for standard genome sequencing and annotation.</title>
        <authorList>
            <consortium name="The Broad Institute Genomics Platform"/>
            <consortium name="The Broad Institute Genome Sequencing Center for Infectious Disease"/>
            <person name="Wu L."/>
            <person name="Ma J."/>
        </authorList>
    </citation>
    <scope>NUCLEOTIDE SEQUENCE [LARGE SCALE GENOMIC DNA]</scope>
    <source>
        <strain evidence="4 5">JCM 15395</strain>
    </source>
</reference>
<protein>
    <submittedName>
        <fullName evidence="4">Winged helix-turn-helix transcriptional regulator</fullName>
    </submittedName>
</protein>
<evidence type="ECO:0000256" key="1">
    <source>
        <dbReference type="ARBA" id="ARBA00022679"/>
    </source>
</evidence>
<keyword evidence="2" id="KW-0418">Kinase</keyword>
<dbReference type="RefSeq" id="WP_343813664.1">
    <property type="nucleotide sequence ID" value="NZ_BAAADS010000018.1"/>
</dbReference>
<dbReference type="Pfam" id="PF13412">
    <property type="entry name" value="HTH_24"/>
    <property type="match status" value="1"/>
</dbReference>
<dbReference type="InterPro" id="IPR036388">
    <property type="entry name" value="WH-like_DNA-bd_sf"/>
</dbReference>
<accession>A0ABN1G9N1</accession>
<keyword evidence="1" id="KW-0808">Transferase</keyword>
<evidence type="ECO:0000256" key="2">
    <source>
        <dbReference type="ARBA" id="ARBA00022777"/>
    </source>
</evidence>
<keyword evidence="5" id="KW-1185">Reference proteome</keyword>
<comment type="caution">
    <text evidence="4">The sequence shown here is derived from an EMBL/GenBank/DDBJ whole genome shotgun (WGS) entry which is preliminary data.</text>
</comment>
<gene>
    <name evidence="4" type="ORF">GCM10009001_25270</name>
</gene>
<dbReference type="InterPro" id="IPR029056">
    <property type="entry name" value="Ribokinase-like"/>
</dbReference>
<dbReference type="Gene3D" id="3.40.1190.20">
    <property type="match status" value="1"/>
</dbReference>
<dbReference type="CDD" id="cd01941">
    <property type="entry name" value="YeiC_kinase_like"/>
    <property type="match status" value="1"/>
</dbReference>
<dbReference type="InterPro" id="IPR002173">
    <property type="entry name" value="Carboh/pur_kinase_PfkB_CS"/>
</dbReference>
<evidence type="ECO:0000313" key="5">
    <source>
        <dbReference type="Proteomes" id="UP001500866"/>
    </source>
</evidence>
<evidence type="ECO:0000313" key="4">
    <source>
        <dbReference type="EMBL" id="GAA0606948.1"/>
    </source>
</evidence>
<dbReference type="SUPFAM" id="SSF53613">
    <property type="entry name" value="Ribokinase-like"/>
    <property type="match status" value="1"/>
</dbReference>
<dbReference type="PANTHER" id="PTHR42909">
    <property type="entry name" value="ZGC:136858"/>
    <property type="match status" value="1"/>
</dbReference>
<dbReference type="SUPFAM" id="SSF46785">
    <property type="entry name" value="Winged helix' DNA-binding domain"/>
    <property type="match status" value="1"/>
</dbReference>
<name>A0ABN1G9N1_9BACI</name>
<dbReference type="InterPro" id="IPR011611">
    <property type="entry name" value="PfkB_dom"/>
</dbReference>
<evidence type="ECO:0000259" key="3">
    <source>
        <dbReference type="Pfam" id="PF00294"/>
    </source>
</evidence>
<dbReference type="PROSITE" id="PS00583">
    <property type="entry name" value="PFKB_KINASES_1"/>
    <property type="match status" value="1"/>
</dbReference>
<dbReference type="Gene3D" id="1.10.10.10">
    <property type="entry name" value="Winged helix-like DNA-binding domain superfamily/Winged helix DNA-binding domain"/>
    <property type="match status" value="1"/>
</dbReference>
<dbReference type="PANTHER" id="PTHR42909:SF4">
    <property type="entry name" value="CARBOHYDRATE KINASE, PFKB FAMILY"/>
    <property type="match status" value="1"/>
</dbReference>
<organism evidence="4 5">
    <name type="scientific">Virgibacillus siamensis</name>
    <dbReference type="NCBI Taxonomy" id="480071"/>
    <lineage>
        <taxon>Bacteria</taxon>
        <taxon>Bacillati</taxon>
        <taxon>Bacillota</taxon>
        <taxon>Bacilli</taxon>
        <taxon>Bacillales</taxon>
        <taxon>Bacillaceae</taxon>
        <taxon>Virgibacillus</taxon>
    </lineage>
</organism>
<proteinExistence type="predicted"/>
<dbReference type="InterPro" id="IPR036390">
    <property type="entry name" value="WH_DNA-bd_sf"/>
</dbReference>
<dbReference type="EMBL" id="BAAADS010000018">
    <property type="protein sequence ID" value="GAA0606948.1"/>
    <property type="molecule type" value="Genomic_DNA"/>
</dbReference>
<sequence length="361" mass="39518">MNEREKKLLTLIRKNPYVSQQELADTLQMSRPSVANLISGLVKKGYIRGKAYILNDSKPVICIGGANVDRKFYVKDYLQMGTSNPIHANQTVGGVARNIAENFGRLGMETTLLTTAGRDAEWDLIEEVSSPYMTLDHVNHFSNQNSGSYTAILDKQGELAVGFADMDIFDRMNPEWLQNSASILNQAKCAVADLNCPKDTLQLLTQLTAAQEIPLVLVTVSAPKMQNMPEKLEGVTWVITNRTESEAYFDCKLTSEESVQKWLDAGVANVVVTEGSEGAAVGNRSEGIHLVPALKIDDVSDVTGAGDAFSAAVTYSWLEGEDIFSSVKAGIVNASRTLQSSFTVRQDLSAKKLREDMEEVL</sequence>
<feature type="domain" description="Carbohydrate kinase PfkB" evidence="3">
    <location>
        <begin position="60"/>
        <end position="341"/>
    </location>
</feature>
<dbReference type="Proteomes" id="UP001500866">
    <property type="component" value="Unassembled WGS sequence"/>
</dbReference>
<dbReference type="PROSITE" id="PS00584">
    <property type="entry name" value="PFKB_KINASES_2"/>
    <property type="match status" value="1"/>
</dbReference>